<dbReference type="EMBL" id="JBHSHB010000007">
    <property type="protein sequence ID" value="MFC4689332.1"/>
    <property type="molecule type" value="Genomic_DNA"/>
</dbReference>
<gene>
    <name evidence="3" type="ORF">ACFO5T_02705</name>
</gene>
<name>A0ABV9L7G5_9FLAO</name>
<feature type="transmembrane region" description="Helical" evidence="2">
    <location>
        <begin position="43"/>
        <end position="66"/>
    </location>
</feature>
<proteinExistence type="predicted"/>
<keyword evidence="2" id="KW-0812">Transmembrane</keyword>
<accession>A0ABV9L7G5</accession>
<reference evidence="4" key="1">
    <citation type="journal article" date="2019" name="Int. J. Syst. Evol. Microbiol.">
        <title>The Global Catalogue of Microorganisms (GCM) 10K type strain sequencing project: providing services to taxonomists for standard genome sequencing and annotation.</title>
        <authorList>
            <consortium name="The Broad Institute Genomics Platform"/>
            <consortium name="The Broad Institute Genome Sequencing Center for Infectious Disease"/>
            <person name="Wu L."/>
            <person name="Ma J."/>
        </authorList>
    </citation>
    <scope>NUCLEOTIDE SEQUENCE [LARGE SCALE GENOMIC DNA]</scope>
    <source>
        <strain evidence="4">CGMCC 4.7427</strain>
    </source>
</reference>
<dbReference type="Proteomes" id="UP001595878">
    <property type="component" value="Unassembled WGS sequence"/>
</dbReference>
<evidence type="ECO:0000256" key="2">
    <source>
        <dbReference type="SAM" id="Phobius"/>
    </source>
</evidence>
<evidence type="ECO:0000313" key="4">
    <source>
        <dbReference type="Proteomes" id="UP001595878"/>
    </source>
</evidence>
<feature type="transmembrane region" description="Helical" evidence="2">
    <location>
        <begin position="123"/>
        <end position="145"/>
    </location>
</feature>
<evidence type="ECO:0000313" key="3">
    <source>
        <dbReference type="EMBL" id="MFC4689332.1"/>
    </source>
</evidence>
<comment type="caution">
    <text evidence="3">The sequence shown here is derived from an EMBL/GenBank/DDBJ whole genome shotgun (WGS) entry which is preliminary data.</text>
</comment>
<feature type="transmembrane region" description="Helical" evidence="2">
    <location>
        <begin position="157"/>
        <end position="179"/>
    </location>
</feature>
<sequence length="202" mass="22854">MNIDDIKNIWKEDMNQLEARVQFNENKIKQLELNKSQSSFNKFLNISLAGKNMALIYAIASLFLMYKLWGSAFYVGIVSIGAAAMIFSYIQHSPLKKLNIESLSIIALQKEVSKFRIHTAKTAVYDLSIVGIWMATVGVGFYAWTSGGNHTLNLAKGIWISVAILTWFIVAYFGSKFIYKDIDEKLKESENILANLSKYETS</sequence>
<evidence type="ECO:0000256" key="1">
    <source>
        <dbReference type="SAM" id="Coils"/>
    </source>
</evidence>
<keyword evidence="2" id="KW-0472">Membrane</keyword>
<evidence type="ECO:0008006" key="5">
    <source>
        <dbReference type="Google" id="ProtNLM"/>
    </source>
</evidence>
<dbReference type="RefSeq" id="WP_380031830.1">
    <property type="nucleotide sequence ID" value="NZ_JBHSHB010000007.1"/>
</dbReference>
<feature type="coiled-coil region" evidence="1">
    <location>
        <begin position="7"/>
        <end position="34"/>
    </location>
</feature>
<organism evidence="3 4">
    <name type="scientific">Dokdonia genika</name>
    <dbReference type="NCBI Taxonomy" id="308113"/>
    <lineage>
        <taxon>Bacteria</taxon>
        <taxon>Pseudomonadati</taxon>
        <taxon>Bacteroidota</taxon>
        <taxon>Flavobacteriia</taxon>
        <taxon>Flavobacteriales</taxon>
        <taxon>Flavobacteriaceae</taxon>
        <taxon>Dokdonia</taxon>
    </lineage>
</organism>
<feature type="transmembrane region" description="Helical" evidence="2">
    <location>
        <begin position="72"/>
        <end position="90"/>
    </location>
</feature>
<protein>
    <recommendedName>
        <fullName evidence="5">2TM domain-containing protein</fullName>
    </recommendedName>
</protein>
<keyword evidence="4" id="KW-1185">Reference proteome</keyword>
<keyword evidence="1" id="KW-0175">Coiled coil</keyword>
<keyword evidence="2" id="KW-1133">Transmembrane helix</keyword>